<gene>
    <name evidence="2" type="ORF">MBM_00869</name>
</gene>
<feature type="region of interest" description="Disordered" evidence="1">
    <location>
        <begin position="310"/>
        <end position="449"/>
    </location>
</feature>
<feature type="compositionally biased region" description="Polar residues" evidence="1">
    <location>
        <begin position="310"/>
        <end position="323"/>
    </location>
</feature>
<proteinExistence type="predicted"/>
<evidence type="ECO:0000313" key="2">
    <source>
        <dbReference type="EMBL" id="EKD21756.1"/>
    </source>
</evidence>
<reference evidence="2 3" key="1">
    <citation type="journal article" date="2012" name="BMC Genomics">
        <title>Sequencing the genome of Marssonina brunnea reveals fungus-poplar co-evolution.</title>
        <authorList>
            <person name="Zhu S."/>
            <person name="Cao Y.-Z."/>
            <person name="Jiang C."/>
            <person name="Tan B.-Y."/>
            <person name="Wang Z."/>
            <person name="Feng S."/>
            <person name="Zhang L."/>
            <person name="Su X.-H."/>
            <person name="Brejova B."/>
            <person name="Vinar T."/>
            <person name="Xu M."/>
            <person name="Wang M.-X."/>
            <person name="Zhang S.-G."/>
            <person name="Huang M.-R."/>
            <person name="Wu R."/>
            <person name="Zhou Y."/>
        </authorList>
    </citation>
    <scope>NUCLEOTIDE SEQUENCE [LARGE SCALE GENOMIC DNA]</scope>
    <source>
        <strain evidence="2 3">MB_m1</strain>
    </source>
</reference>
<accession>K1X9J6</accession>
<sequence>MGSGSCDVRRGRKVNKCPGKAEKAERLVLRFSTIHTLPSIHEARLRLAASDNYYVNNDESAKEGKRERSISSAHCTETTIGSHACSPTSNSRRYLARARQREQGVAKREDRKLERREEERKDFGAWKLEVGSRKSAGVRLWGCLRVGSIGRCLEVHLRSSEDRTNVGRKKPWGDEPALVDVEFPTGKPLSGRTVAHRPVRGKSVPLERPNVPVRAVLPRSLKVTSTSELPENSGFLWQRRLGEHGRASGGPTFLLESEVNKSEYRGNEKRFTSHQASRLSTSYTRTPSDLCCNFSRIRSLWLHYSRPLTASQSVPQSTTNPTAAKSKGLKLARTEMATPRGQRDSGYTLLAPSRHREKRVVRAPPTSRDTTRYEARKSGQGERSSYPRAHLCRRRESKLVRAGPDSSPDLRADPLDANGSVEPAETMTPELTDRSQGIQGSEQRAPKQH</sequence>
<organism evidence="2 3">
    <name type="scientific">Marssonina brunnea f. sp. multigermtubi (strain MB_m1)</name>
    <name type="common">Marssonina leaf spot fungus</name>
    <dbReference type="NCBI Taxonomy" id="1072389"/>
    <lineage>
        <taxon>Eukaryota</taxon>
        <taxon>Fungi</taxon>
        <taxon>Dikarya</taxon>
        <taxon>Ascomycota</taxon>
        <taxon>Pezizomycotina</taxon>
        <taxon>Leotiomycetes</taxon>
        <taxon>Helotiales</taxon>
        <taxon>Drepanopezizaceae</taxon>
        <taxon>Drepanopeziza</taxon>
    </lineage>
</organism>
<dbReference type="InParanoid" id="K1X9J6"/>
<dbReference type="AlphaFoldDB" id="K1X9J6"/>
<dbReference type="KEGG" id="mbe:MBM_00869"/>
<name>K1X9J6_MARBU</name>
<dbReference type="EMBL" id="JH921428">
    <property type="protein sequence ID" value="EKD21756.1"/>
    <property type="molecule type" value="Genomic_DNA"/>
</dbReference>
<protein>
    <submittedName>
        <fullName evidence="2">Uncharacterized protein</fullName>
    </submittedName>
</protein>
<feature type="compositionally biased region" description="Basic and acidic residues" evidence="1">
    <location>
        <begin position="369"/>
        <end position="380"/>
    </location>
</feature>
<evidence type="ECO:0000256" key="1">
    <source>
        <dbReference type="SAM" id="MobiDB-lite"/>
    </source>
</evidence>
<dbReference type="HOGENOM" id="CLU_609845_0_0_1"/>
<keyword evidence="3" id="KW-1185">Reference proteome</keyword>
<dbReference type="Proteomes" id="UP000006753">
    <property type="component" value="Unassembled WGS sequence"/>
</dbReference>
<evidence type="ECO:0000313" key="3">
    <source>
        <dbReference type="Proteomes" id="UP000006753"/>
    </source>
</evidence>